<name>A0A7V1CXP3_9GAMM</name>
<accession>A0A7V1CXP3</accession>
<gene>
    <name evidence="2" type="ORF">ENH88_05505</name>
</gene>
<comment type="caution">
    <text evidence="2">The sequence shown here is derived from an EMBL/GenBank/DDBJ whole genome shotgun (WGS) entry which is preliminary data.</text>
</comment>
<dbReference type="EMBL" id="DRGM01000059">
    <property type="protein sequence ID" value="HEA15900.1"/>
    <property type="molecule type" value="Genomic_DNA"/>
</dbReference>
<sequence>MIKKIIALVLLFALFSGLPLAAQTKYLQFNATPHSSEMMLIDAVSVQDDSIPVTYFKLGADEQVVNASLRRLKSQGITINLPTVQQMLLSEQLPYIIAPSANREFGQHLLAIPELGKYPIAITASFGKSIFNLANLVLSEAPATAMEEYIVLTTWWDPAQPLSELVINFSTIKTGTEAQWLRLQYLCELTLSPRNGLELLGSAQQSYLKQLSESQDCIN</sequence>
<evidence type="ECO:0000256" key="1">
    <source>
        <dbReference type="SAM" id="SignalP"/>
    </source>
</evidence>
<protein>
    <submittedName>
        <fullName evidence="2">Uncharacterized protein</fullName>
    </submittedName>
</protein>
<dbReference type="AlphaFoldDB" id="A0A7V1CXP3"/>
<feature type="signal peptide" evidence="1">
    <location>
        <begin position="1"/>
        <end position="21"/>
    </location>
</feature>
<reference evidence="2" key="1">
    <citation type="journal article" date="2020" name="mSystems">
        <title>Genome- and Community-Level Interaction Insights into Carbon Utilization and Element Cycling Functions of Hydrothermarchaeota in Hydrothermal Sediment.</title>
        <authorList>
            <person name="Zhou Z."/>
            <person name="Liu Y."/>
            <person name="Xu W."/>
            <person name="Pan J."/>
            <person name="Luo Z.H."/>
            <person name="Li M."/>
        </authorList>
    </citation>
    <scope>NUCLEOTIDE SEQUENCE [LARGE SCALE GENOMIC DNA]</scope>
    <source>
        <strain evidence="2">HyVt-346</strain>
    </source>
</reference>
<dbReference type="RefSeq" id="WP_304180487.1">
    <property type="nucleotide sequence ID" value="NZ_DRGM01000059.1"/>
</dbReference>
<keyword evidence="1" id="KW-0732">Signal</keyword>
<evidence type="ECO:0000313" key="2">
    <source>
        <dbReference type="EMBL" id="HEA15900.1"/>
    </source>
</evidence>
<proteinExistence type="predicted"/>
<organism evidence="2">
    <name type="scientific">Pseudoalteromonas prydzensis</name>
    <dbReference type="NCBI Taxonomy" id="182141"/>
    <lineage>
        <taxon>Bacteria</taxon>
        <taxon>Pseudomonadati</taxon>
        <taxon>Pseudomonadota</taxon>
        <taxon>Gammaproteobacteria</taxon>
        <taxon>Alteromonadales</taxon>
        <taxon>Pseudoalteromonadaceae</taxon>
        <taxon>Pseudoalteromonas</taxon>
    </lineage>
</organism>
<feature type="chain" id="PRO_5031111493" evidence="1">
    <location>
        <begin position="22"/>
        <end position="219"/>
    </location>
</feature>
<dbReference type="Proteomes" id="UP000886188">
    <property type="component" value="Unassembled WGS sequence"/>
</dbReference>